<name>A0A0A1T6S9_9HYPO</name>
<dbReference type="Gene3D" id="2.60.120.700">
    <property type="entry name" value="Peptidase G1"/>
    <property type="match status" value="1"/>
</dbReference>
<dbReference type="PANTHER" id="PTHR37536">
    <property type="entry name" value="PUTATIVE (AFU_ORTHOLOGUE AFUA_3G02970)-RELATED"/>
    <property type="match status" value="1"/>
</dbReference>
<evidence type="ECO:0000256" key="2">
    <source>
        <dbReference type="SAM" id="SignalP"/>
    </source>
</evidence>
<protein>
    <recommendedName>
        <fullName evidence="5">Concanavalin A-like lectin/glucanase</fullName>
    </recommendedName>
</protein>
<feature type="active site" description="Proton acceptor" evidence="1">
    <location>
        <position position="188"/>
    </location>
</feature>
<feature type="chain" id="PRO_5001979391" description="Concanavalin A-like lectin/glucanase" evidence="2">
    <location>
        <begin position="22"/>
        <end position="252"/>
    </location>
</feature>
<dbReference type="HOGENOM" id="CLU_066466_1_0_1"/>
<dbReference type="PRINTS" id="PR00977">
    <property type="entry name" value="SCYTLDPTASE"/>
</dbReference>
<proteinExistence type="predicted"/>
<gene>
    <name evidence="3" type="ORF">VHEMI01201</name>
</gene>
<evidence type="ECO:0000256" key="1">
    <source>
        <dbReference type="PIRSR" id="PIRSR600250-50"/>
    </source>
</evidence>
<dbReference type="Pfam" id="PF01828">
    <property type="entry name" value="Peptidase_A4"/>
    <property type="match status" value="1"/>
</dbReference>
<evidence type="ECO:0000313" key="4">
    <source>
        <dbReference type="Proteomes" id="UP000039046"/>
    </source>
</evidence>
<evidence type="ECO:0008006" key="5">
    <source>
        <dbReference type="Google" id="ProtNLM"/>
    </source>
</evidence>
<dbReference type="PANTHER" id="PTHR37536:SF1">
    <property type="entry name" value="ASPERGILLOPEPSIN, PUTAITVE (AFU_ORTHOLOGUE AFUA_7G01200)"/>
    <property type="match status" value="1"/>
</dbReference>
<dbReference type="OrthoDB" id="2862635at2759"/>
<feature type="signal peptide" evidence="2">
    <location>
        <begin position="1"/>
        <end position="21"/>
    </location>
</feature>
<dbReference type="Proteomes" id="UP000039046">
    <property type="component" value="Unassembled WGS sequence"/>
</dbReference>
<evidence type="ECO:0000313" key="3">
    <source>
        <dbReference type="EMBL" id="CEJ81049.1"/>
    </source>
</evidence>
<dbReference type="CDD" id="cd13426">
    <property type="entry name" value="Peptidase_G1"/>
    <property type="match status" value="1"/>
</dbReference>
<keyword evidence="2" id="KW-0732">Signal</keyword>
<dbReference type="AlphaFoldDB" id="A0A0A1T6S9"/>
<dbReference type="EMBL" id="CDHN01000001">
    <property type="protein sequence ID" value="CEJ81049.1"/>
    <property type="molecule type" value="Genomic_DNA"/>
</dbReference>
<dbReference type="InterPro" id="IPR000250">
    <property type="entry name" value="Peptidase_G1"/>
</dbReference>
<organism evidence="3 4">
    <name type="scientific">[Torrubiella] hemipterigena</name>
    <dbReference type="NCBI Taxonomy" id="1531966"/>
    <lineage>
        <taxon>Eukaryota</taxon>
        <taxon>Fungi</taxon>
        <taxon>Dikarya</taxon>
        <taxon>Ascomycota</taxon>
        <taxon>Pezizomycotina</taxon>
        <taxon>Sordariomycetes</taxon>
        <taxon>Hypocreomycetidae</taxon>
        <taxon>Hypocreales</taxon>
        <taxon>Clavicipitaceae</taxon>
        <taxon>Clavicipitaceae incertae sedis</taxon>
        <taxon>'Torrubiella' clade</taxon>
    </lineage>
</organism>
<dbReference type="GO" id="GO:0070007">
    <property type="term" value="F:glutamic-type endopeptidase activity"/>
    <property type="evidence" value="ECO:0007669"/>
    <property type="project" value="InterPro"/>
</dbReference>
<dbReference type="GO" id="GO:0006508">
    <property type="term" value="P:proteolysis"/>
    <property type="evidence" value="ECO:0007669"/>
    <property type="project" value="InterPro"/>
</dbReference>
<dbReference type="InterPro" id="IPR038656">
    <property type="entry name" value="Peptidase_G1_sf"/>
</dbReference>
<dbReference type="SUPFAM" id="SSF49899">
    <property type="entry name" value="Concanavalin A-like lectins/glucanases"/>
    <property type="match status" value="1"/>
</dbReference>
<keyword evidence="4" id="KW-1185">Reference proteome</keyword>
<accession>A0A0A1T6S9</accession>
<sequence>MKSNIFLTFAAALSNALGVAAAPSRASTRARLSSLGQSSAAGPNTLTNTHWSGGLLKTRGVTNVQGSFVIPSVSGQDPNDSVAVWVGIDGAGGGNCGNTLMQAGILIFGDGSIQPWYEWWPEESIQYFNENWDVAAGDNIFMQITANSTTSGVATLTNQRTNQSLTHYFTPRESPGALCEVYADWIVEAISFGNSFATLPDFGTITFTDTLANTASGTVTADSGDIINMSGYQNNNVNCRHAGSGSVSCTRV</sequence>
<dbReference type="InterPro" id="IPR013320">
    <property type="entry name" value="ConA-like_dom_sf"/>
</dbReference>
<reference evidence="3 4" key="1">
    <citation type="journal article" date="2015" name="Genome Announc.">
        <title>Draft Genome Sequence and Gene Annotation of the Entomopathogenic Fungus Verticillium hemipterigenum.</title>
        <authorList>
            <person name="Horn F."/>
            <person name="Habel A."/>
            <person name="Scharf D.H."/>
            <person name="Dworschak J."/>
            <person name="Brakhage A.A."/>
            <person name="Guthke R."/>
            <person name="Hertweck C."/>
            <person name="Linde J."/>
        </authorList>
    </citation>
    <scope>NUCLEOTIDE SEQUENCE [LARGE SCALE GENOMIC DNA]</scope>
</reference>
<dbReference type="STRING" id="1531966.A0A0A1T6S9"/>